<accession>A0ABS3HRM4</accession>
<sequence>MIISSNIKKYREEKNYTQEELAAHMNISRQSISKWERGDSLPSIDNLISLSDLLDLSLDELILNKGELLLPIHYGKFKSRITFVLWMSFPLLLFICGLFSLNYPGYSVTLMLFSFWIAGMIQEVGYVDLRRMYNYFTVTKVGIESFQPKSYRPKLIREIQALFGKRETQMTTYQEIAKMEIYFNNQGFQGHNTTVAYRPRQFFYNREWFELVLHLKNGELIRLNLDRAYSPDSDERRYFCAMFDFFQSRGIQIVDEYHILNSIQNEYSLIEEAYKLKNTENK</sequence>
<dbReference type="Gene3D" id="1.10.260.40">
    <property type="entry name" value="lambda repressor-like DNA-binding domains"/>
    <property type="match status" value="1"/>
</dbReference>
<dbReference type="PROSITE" id="PS50943">
    <property type="entry name" value="HTH_CROC1"/>
    <property type="match status" value="1"/>
</dbReference>
<reference evidence="4 5" key="1">
    <citation type="submission" date="2021-03" db="EMBL/GenBank/DDBJ databases">
        <title>Enterococcal diversity collection.</title>
        <authorList>
            <person name="Gilmore M.S."/>
            <person name="Schwartzman J."/>
            <person name="Van Tyne D."/>
            <person name="Martin M."/>
            <person name="Earl A.M."/>
            <person name="Manson A.L."/>
            <person name="Straub T."/>
            <person name="Salamzade R."/>
            <person name="Saavedra J."/>
            <person name="Lebreton F."/>
            <person name="Prichula J."/>
            <person name="Schaufler K."/>
            <person name="Gaca A."/>
            <person name="Sgardioli B."/>
            <person name="Wagenaar J."/>
            <person name="Strong T."/>
        </authorList>
    </citation>
    <scope>NUCLEOTIDE SEQUENCE [LARGE SCALE GENOMIC DNA]</scope>
    <source>
        <strain evidence="4 5">DIV0080</strain>
    </source>
</reference>
<gene>
    <name evidence="4" type="ORF">DOK76_04890</name>
</gene>
<keyword evidence="2" id="KW-0472">Membrane</keyword>
<dbReference type="Proteomes" id="UP000664857">
    <property type="component" value="Unassembled WGS sequence"/>
</dbReference>
<dbReference type="InterPro" id="IPR010982">
    <property type="entry name" value="Lambda_DNA-bd_dom_sf"/>
</dbReference>
<proteinExistence type="predicted"/>
<keyword evidence="1" id="KW-0238">DNA-binding</keyword>
<evidence type="ECO:0000313" key="4">
    <source>
        <dbReference type="EMBL" id="MBO0476395.1"/>
    </source>
</evidence>
<evidence type="ECO:0000256" key="2">
    <source>
        <dbReference type="SAM" id="Phobius"/>
    </source>
</evidence>
<dbReference type="SMART" id="SM00530">
    <property type="entry name" value="HTH_XRE"/>
    <property type="match status" value="1"/>
</dbReference>
<dbReference type="RefSeq" id="WP_206965379.1">
    <property type="nucleotide sequence ID" value="NZ_JAFLVX010000014.1"/>
</dbReference>
<protein>
    <submittedName>
        <fullName evidence="4">Helix-turn-helix transcriptional regulator</fullName>
    </submittedName>
</protein>
<comment type="caution">
    <text evidence="4">The sequence shown here is derived from an EMBL/GenBank/DDBJ whole genome shotgun (WGS) entry which is preliminary data.</text>
</comment>
<dbReference type="CDD" id="cd00093">
    <property type="entry name" value="HTH_XRE"/>
    <property type="match status" value="1"/>
</dbReference>
<dbReference type="InterPro" id="IPR001387">
    <property type="entry name" value="Cro/C1-type_HTH"/>
</dbReference>
<dbReference type="PANTHER" id="PTHR46558">
    <property type="entry name" value="TRACRIPTIONAL REGULATORY PROTEIN-RELATED-RELATED"/>
    <property type="match status" value="1"/>
</dbReference>
<evidence type="ECO:0000313" key="5">
    <source>
        <dbReference type="Proteomes" id="UP000664857"/>
    </source>
</evidence>
<keyword evidence="2" id="KW-1133">Transmembrane helix</keyword>
<dbReference type="PANTHER" id="PTHR46558:SF15">
    <property type="entry name" value="HELIX-TURN-HELIX DOMAIN PROTEIN"/>
    <property type="match status" value="1"/>
</dbReference>
<keyword evidence="5" id="KW-1185">Reference proteome</keyword>
<feature type="domain" description="HTH cro/C1-type" evidence="3">
    <location>
        <begin position="7"/>
        <end position="61"/>
    </location>
</feature>
<organism evidence="4 5">
    <name type="scientific">Candidatus Vagococcus giribetii</name>
    <dbReference type="NCBI Taxonomy" id="2230876"/>
    <lineage>
        <taxon>Bacteria</taxon>
        <taxon>Bacillati</taxon>
        <taxon>Bacillota</taxon>
        <taxon>Bacilli</taxon>
        <taxon>Lactobacillales</taxon>
        <taxon>Enterococcaceae</taxon>
        <taxon>Vagococcus</taxon>
    </lineage>
</organism>
<evidence type="ECO:0000256" key="1">
    <source>
        <dbReference type="ARBA" id="ARBA00023125"/>
    </source>
</evidence>
<dbReference type="EMBL" id="JAFLVX010000014">
    <property type="protein sequence ID" value="MBO0476395.1"/>
    <property type="molecule type" value="Genomic_DNA"/>
</dbReference>
<dbReference type="SUPFAM" id="SSF47413">
    <property type="entry name" value="lambda repressor-like DNA-binding domains"/>
    <property type="match status" value="1"/>
</dbReference>
<keyword evidence="2" id="KW-0812">Transmembrane</keyword>
<name>A0ABS3HRM4_9ENTE</name>
<dbReference type="Pfam" id="PF01381">
    <property type="entry name" value="HTH_3"/>
    <property type="match status" value="1"/>
</dbReference>
<feature type="transmembrane region" description="Helical" evidence="2">
    <location>
        <begin position="107"/>
        <end position="127"/>
    </location>
</feature>
<feature type="transmembrane region" description="Helical" evidence="2">
    <location>
        <begin position="83"/>
        <end position="101"/>
    </location>
</feature>
<evidence type="ECO:0000259" key="3">
    <source>
        <dbReference type="PROSITE" id="PS50943"/>
    </source>
</evidence>